<evidence type="ECO:0000313" key="8">
    <source>
        <dbReference type="Proteomes" id="UP000460718"/>
    </source>
</evidence>
<dbReference type="EMBL" id="QXFZ01000002">
    <property type="protein sequence ID" value="KAE9141574.1"/>
    <property type="molecule type" value="Genomic_DNA"/>
</dbReference>
<evidence type="ECO:0000313" key="5">
    <source>
        <dbReference type="EMBL" id="KAE9331029.1"/>
    </source>
</evidence>
<evidence type="ECO:0000313" key="1">
    <source>
        <dbReference type="EMBL" id="KAE9031105.1"/>
    </source>
</evidence>
<sequence length="58" mass="6823">MKDEMLRALQRVADMLVGNFTVSFQNELRFMVRIAWGVRWSLLRTLKLMPLLCVLRVG</sequence>
<dbReference type="EMBL" id="QXFX01000008">
    <property type="protein sequence ID" value="KAE9139853.1"/>
    <property type="molecule type" value="Genomic_DNA"/>
</dbReference>
<dbReference type="Proteomes" id="UP000460718">
    <property type="component" value="Unassembled WGS sequence"/>
</dbReference>
<dbReference type="EMBL" id="QXGC01000007">
    <property type="protein sequence ID" value="KAE9255888.1"/>
    <property type="molecule type" value="Genomic_DNA"/>
</dbReference>
<dbReference type="Proteomes" id="UP000488956">
    <property type="component" value="Unassembled WGS sequence"/>
</dbReference>
<reference evidence="8 9" key="1">
    <citation type="submission" date="2018-09" db="EMBL/GenBank/DDBJ databases">
        <title>Genomic investigation of the strawberry pathogen Phytophthora fragariae indicates pathogenicity is determined by transcriptional variation in three key races.</title>
        <authorList>
            <person name="Adams T.M."/>
            <person name="Armitage A.D."/>
            <person name="Sobczyk M.K."/>
            <person name="Bates H.J."/>
            <person name="Dunwell J.M."/>
            <person name="Nellist C.F."/>
            <person name="Harrison R.J."/>
        </authorList>
    </citation>
    <scope>NUCLEOTIDE SEQUENCE [LARGE SCALE GENOMIC DNA]</scope>
    <source>
        <strain evidence="5 6">A4</strain>
        <strain evidence="4 9">BC-23</strain>
        <strain evidence="3 7">NOV-71</strain>
        <strain evidence="2 10">ONT-3</strain>
        <strain evidence="1 8">SCRP245</strain>
    </source>
</reference>
<proteinExistence type="predicted"/>
<dbReference type="EMBL" id="QXFW01000006">
    <property type="protein sequence ID" value="KAE9031105.1"/>
    <property type="molecule type" value="Genomic_DNA"/>
</dbReference>
<dbReference type="EMBL" id="QXGE01000001">
    <property type="protein sequence ID" value="KAE9331029.1"/>
    <property type="molecule type" value="Genomic_DNA"/>
</dbReference>
<dbReference type="Proteomes" id="UP000476176">
    <property type="component" value="Unassembled WGS sequence"/>
</dbReference>
<evidence type="ECO:0000313" key="2">
    <source>
        <dbReference type="EMBL" id="KAE9139853.1"/>
    </source>
</evidence>
<evidence type="ECO:0000313" key="3">
    <source>
        <dbReference type="EMBL" id="KAE9141574.1"/>
    </source>
</evidence>
<evidence type="ECO:0000313" key="10">
    <source>
        <dbReference type="Proteomes" id="UP000488956"/>
    </source>
</evidence>
<evidence type="ECO:0000313" key="7">
    <source>
        <dbReference type="Proteomes" id="UP000441208"/>
    </source>
</evidence>
<organism evidence="1 8">
    <name type="scientific">Phytophthora fragariae</name>
    <dbReference type="NCBI Taxonomy" id="53985"/>
    <lineage>
        <taxon>Eukaryota</taxon>
        <taxon>Sar</taxon>
        <taxon>Stramenopiles</taxon>
        <taxon>Oomycota</taxon>
        <taxon>Peronosporomycetes</taxon>
        <taxon>Peronosporales</taxon>
        <taxon>Peronosporaceae</taxon>
        <taxon>Phytophthora</taxon>
    </lineage>
</organism>
<dbReference type="Proteomes" id="UP000441208">
    <property type="component" value="Unassembled WGS sequence"/>
</dbReference>
<evidence type="ECO:0000313" key="6">
    <source>
        <dbReference type="Proteomes" id="UP000437068"/>
    </source>
</evidence>
<gene>
    <name evidence="5" type="ORF">PF001_g31</name>
    <name evidence="4" type="ORF">PF004_g387</name>
    <name evidence="3" type="ORF">PF007_g100</name>
    <name evidence="2" type="ORF">PF010_g425</name>
    <name evidence="1" type="ORF">PF011_g302</name>
</gene>
<name>A0A6A3MPB6_9STRA</name>
<dbReference type="AlphaFoldDB" id="A0A6A3MPB6"/>
<accession>A0A6A3MPB6</accession>
<evidence type="ECO:0000313" key="4">
    <source>
        <dbReference type="EMBL" id="KAE9255888.1"/>
    </source>
</evidence>
<comment type="caution">
    <text evidence="1">The sequence shown here is derived from an EMBL/GenBank/DDBJ whole genome shotgun (WGS) entry which is preliminary data.</text>
</comment>
<dbReference type="Proteomes" id="UP000437068">
    <property type="component" value="Unassembled WGS sequence"/>
</dbReference>
<evidence type="ECO:0000313" key="9">
    <source>
        <dbReference type="Proteomes" id="UP000476176"/>
    </source>
</evidence>
<protein>
    <submittedName>
        <fullName evidence="1">Uncharacterized protein</fullName>
    </submittedName>
</protein>